<feature type="domain" description="Beta-mannosidase-like galactose-binding" evidence="13">
    <location>
        <begin position="28"/>
        <end position="205"/>
    </location>
</feature>
<evidence type="ECO:0000256" key="2">
    <source>
        <dbReference type="ARBA" id="ARBA00004371"/>
    </source>
</evidence>
<dbReference type="InterPro" id="IPR006102">
    <property type="entry name" value="Ig-like_GH2"/>
</dbReference>
<comment type="caution">
    <text evidence="14">The sequence shown here is derived from an EMBL/GenBank/DDBJ whole genome shotgun (WGS) entry which is preliminary data.</text>
</comment>
<dbReference type="FunFam" id="2.60.120.260:FF:000060">
    <property type="entry name" value="Probable beta-mannosidase"/>
    <property type="match status" value="1"/>
</dbReference>
<dbReference type="GO" id="GO:0004567">
    <property type="term" value="F:beta-mannosidase activity"/>
    <property type="evidence" value="ECO:0007669"/>
    <property type="project" value="UniProtKB-EC"/>
</dbReference>
<keyword evidence="9" id="KW-0326">Glycosidase</keyword>
<dbReference type="InterPro" id="IPR008979">
    <property type="entry name" value="Galactose-bd-like_sf"/>
</dbReference>
<evidence type="ECO:0000256" key="4">
    <source>
        <dbReference type="ARBA" id="ARBA00012754"/>
    </source>
</evidence>
<name>A0AAW1V833_9CUCU</name>
<evidence type="ECO:0000256" key="10">
    <source>
        <dbReference type="ARBA" id="ARBA00033445"/>
    </source>
</evidence>
<sequence length="648" mass="74396">MNWFTILLFSALVPGYFSVQKQSLDGVWTLNESNGAYVNLVASVPGGIYTDLMRNNIIDDPTLEDNDQKYKWVGRKNWTYAKHFAVDKDILEYSNLNIVFEGLDTISTIFLNGKQIGSSSNMFVRYIFNIKDVLKEGDNYLEVKFVSPVITAERFASIQNQSYSVPPECPDSVYRGECHINELRKMQASFSWDWGPTLASVGIWKHVFLEGFNSSVIRYCVVETEEISSTSSWQVSIVTFLSGNVKNSVDGKLVLKLKTDNEDTVTLIVDVNAQPDGNNNIEVRQNVQIRQGSVKRWWPNGYGEQPLYDITVTFYSENELDTFSHRIGYRTIELVQEEVKISQANYGNSFYFKVNGIPIFAKGSNAIPINILPEKGQEKESVDKLLQSARDCHMNMLRVWGGGVYESDYYYQRADEFGIMIWQDFMFACALYPSRQDFLDNVIQEVRHQVKRIGSHPSVVMWAGNNENEAAIHGNWYGSNGKQIYFDDYKKLYFGTIKPEFQKILKRGQYIGSSPSNGVESEAEGGISNNPYDEHYGDVHTYIYELDGFNPNIYPIPRFSSEYGFQSYPSFSTFLKASKNKSNLVIGSEFLQHRQHHPFGDAQLELEVLYQMELPDEKSPNYTDVFIFYTQIYQAVSIKTQTERYRKH</sequence>
<dbReference type="Gene3D" id="3.20.20.80">
    <property type="entry name" value="Glycosidases"/>
    <property type="match status" value="1"/>
</dbReference>
<organism evidence="14 15">
    <name type="scientific">Henosepilachna vigintioctopunctata</name>
    <dbReference type="NCBI Taxonomy" id="420089"/>
    <lineage>
        <taxon>Eukaryota</taxon>
        <taxon>Metazoa</taxon>
        <taxon>Ecdysozoa</taxon>
        <taxon>Arthropoda</taxon>
        <taxon>Hexapoda</taxon>
        <taxon>Insecta</taxon>
        <taxon>Pterygota</taxon>
        <taxon>Neoptera</taxon>
        <taxon>Endopterygota</taxon>
        <taxon>Coleoptera</taxon>
        <taxon>Polyphaga</taxon>
        <taxon>Cucujiformia</taxon>
        <taxon>Coccinelloidea</taxon>
        <taxon>Coccinellidae</taxon>
        <taxon>Epilachninae</taxon>
        <taxon>Epilachnini</taxon>
        <taxon>Henosepilachna</taxon>
    </lineage>
</organism>
<feature type="signal peptide" evidence="11">
    <location>
        <begin position="1"/>
        <end position="18"/>
    </location>
</feature>
<comment type="subcellular location">
    <subcellularLocation>
        <location evidence="2">Lysosome</location>
    </subcellularLocation>
</comment>
<gene>
    <name evidence="14" type="ORF">WA026_016651</name>
</gene>
<keyword evidence="5 11" id="KW-0732">Signal</keyword>
<dbReference type="Proteomes" id="UP001431783">
    <property type="component" value="Unassembled WGS sequence"/>
</dbReference>
<dbReference type="SUPFAM" id="SSF49303">
    <property type="entry name" value="beta-Galactosidase/glucuronidase domain"/>
    <property type="match status" value="1"/>
</dbReference>
<evidence type="ECO:0000256" key="8">
    <source>
        <dbReference type="ARBA" id="ARBA00023228"/>
    </source>
</evidence>
<dbReference type="GO" id="GO:0006516">
    <property type="term" value="P:glycoprotein catabolic process"/>
    <property type="evidence" value="ECO:0007669"/>
    <property type="project" value="TreeGrafter"/>
</dbReference>
<evidence type="ECO:0000256" key="11">
    <source>
        <dbReference type="SAM" id="SignalP"/>
    </source>
</evidence>
<keyword evidence="6" id="KW-0378">Hydrolase</keyword>
<evidence type="ECO:0000259" key="12">
    <source>
        <dbReference type="Pfam" id="PF00703"/>
    </source>
</evidence>
<evidence type="ECO:0000256" key="5">
    <source>
        <dbReference type="ARBA" id="ARBA00022729"/>
    </source>
</evidence>
<keyword evidence="8" id="KW-0458">Lysosome</keyword>
<dbReference type="InterPro" id="IPR054593">
    <property type="entry name" value="Beta-mannosidase-like_N2"/>
</dbReference>
<dbReference type="PANTHER" id="PTHR43730:SF1">
    <property type="entry name" value="BETA-MANNOSIDASE"/>
    <property type="match status" value="1"/>
</dbReference>
<dbReference type="Gene3D" id="2.60.120.260">
    <property type="entry name" value="Galactose-binding domain-like"/>
    <property type="match status" value="1"/>
</dbReference>
<dbReference type="InterPro" id="IPR013783">
    <property type="entry name" value="Ig-like_fold"/>
</dbReference>
<evidence type="ECO:0000256" key="1">
    <source>
        <dbReference type="ARBA" id="ARBA00000829"/>
    </source>
</evidence>
<dbReference type="AlphaFoldDB" id="A0AAW1V833"/>
<evidence type="ECO:0000313" key="15">
    <source>
        <dbReference type="Proteomes" id="UP001431783"/>
    </source>
</evidence>
<feature type="chain" id="PRO_5043946107" description="beta-mannosidase" evidence="11">
    <location>
        <begin position="19"/>
        <end position="648"/>
    </location>
</feature>
<evidence type="ECO:0000256" key="9">
    <source>
        <dbReference type="ARBA" id="ARBA00023295"/>
    </source>
</evidence>
<keyword evidence="15" id="KW-1185">Reference proteome</keyword>
<feature type="domain" description="Glycoside hydrolase family 2 immunoglobulin-like beta-sandwich" evidence="12">
    <location>
        <begin position="221"/>
        <end position="330"/>
    </location>
</feature>
<dbReference type="Gene3D" id="2.60.40.10">
    <property type="entry name" value="Immunoglobulins"/>
    <property type="match status" value="1"/>
</dbReference>
<dbReference type="Pfam" id="PF00703">
    <property type="entry name" value="Glyco_hydro_2"/>
    <property type="match status" value="1"/>
</dbReference>
<dbReference type="PANTHER" id="PTHR43730">
    <property type="entry name" value="BETA-MANNOSIDASE"/>
    <property type="match status" value="1"/>
</dbReference>
<dbReference type="SUPFAM" id="SSF51445">
    <property type="entry name" value="(Trans)glycosidases"/>
    <property type="match status" value="1"/>
</dbReference>
<protein>
    <recommendedName>
        <fullName evidence="4">beta-mannosidase</fullName>
        <ecNumber evidence="4">3.2.1.25</ecNumber>
    </recommendedName>
    <alternativeName>
        <fullName evidence="10">Mannanase</fullName>
    </alternativeName>
</protein>
<dbReference type="InterPro" id="IPR036156">
    <property type="entry name" value="Beta-gal/glucu_dom_sf"/>
</dbReference>
<evidence type="ECO:0000313" key="14">
    <source>
        <dbReference type="EMBL" id="KAK9891852.1"/>
    </source>
</evidence>
<accession>A0AAW1V833</accession>
<proteinExistence type="inferred from homology"/>
<dbReference type="GO" id="GO:0005764">
    <property type="term" value="C:lysosome"/>
    <property type="evidence" value="ECO:0007669"/>
    <property type="project" value="UniProtKB-SubCell"/>
</dbReference>
<dbReference type="FunFam" id="3.20.20.80:FF:000050">
    <property type="entry name" value="Beta-mannosidase B"/>
    <property type="match status" value="1"/>
</dbReference>
<dbReference type="EMBL" id="JARQZJ010000130">
    <property type="protein sequence ID" value="KAK9891852.1"/>
    <property type="molecule type" value="Genomic_DNA"/>
</dbReference>
<dbReference type="Pfam" id="PF22666">
    <property type="entry name" value="Glyco_hydro_2_N2"/>
    <property type="match status" value="1"/>
</dbReference>
<comment type="similarity">
    <text evidence="3">Belongs to the glycosyl hydrolase 2 family.</text>
</comment>
<evidence type="ECO:0000256" key="3">
    <source>
        <dbReference type="ARBA" id="ARBA00007401"/>
    </source>
</evidence>
<dbReference type="InterPro" id="IPR017853">
    <property type="entry name" value="GH"/>
</dbReference>
<dbReference type="GO" id="GO:0005975">
    <property type="term" value="P:carbohydrate metabolic process"/>
    <property type="evidence" value="ECO:0007669"/>
    <property type="project" value="InterPro"/>
</dbReference>
<reference evidence="14 15" key="1">
    <citation type="submission" date="2023-03" db="EMBL/GenBank/DDBJ databases">
        <title>Genome insight into feeding habits of ladybird beetles.</title>
        <authorList>
            <person name="Li H.-S."/>
            <person name="Huang Y.-H."/>
            <person name="Pang H."/>
        </authorList>
    </citation>
    <scope>NUCLEOTIDE SEQUENCE [LARGE SCALE GENOMIC DNA]</scope>
    <source>
        <strain evidence="14">SYSU_2023b</strain>
        <tissue evidence="14">Whole body</tissue>
    </source>
</reference>
<dbReference type="InterPro" id="IPR050887">
    <property type="entry name" value="Beta-mannosidase_GH2"/>
</dbReference>
<dbReference type="EC" id="3.2.1.25" evidence="4"/>
<evidence type="ECO:0000259" key="13">
    <source>
        <dbReference type="Pfam" id="PF22666"/>
    </source>
</evidence>
<feature type="non-terminal residue" evidence="14">
    <location>
        <position position="648"/>
    </location>
</feature>
<evidence type="ECO:0000256" key="7">
    <source>
        <dbReference type="ARBA" id="ARBA00023180"/>
    </source>
</evidence>
<evidence type="ECO:0000256" key="6">
    <source>
        <dbReference type="ARBA" id="ARBA00022801"/>
    </source>
</evidence>
<dbReference type="SUPFAM" id="SSF49785">
    <property type="entry name" value="Galactose-binding domain-like"/>
    <property type="match status" value="1"/>
</dbReference>
<keyword evidence="7" id="KW-0325">Glycoprotein</keyword>
<comment type="catalytic activity">
    <reaction evidence="1">
        <text>Hydrolysis of terminal, non-reducing beta-D-mannose residues in beta-D-mannosides.</text>
        <dbReference type="EC" id="3.2.1.25"/>
    </reaction>
</comment>